<dbReference type="InterPro" id="IPR036259">
    <property type="entry name" value="MFS_trans_sf"/>
</dbReference>
<dbReference type="Gene3D" id="1.20.1250.20">
    <property type="entry name" value="MFS general substrate transporter like domains"/>
    <property type="match status" value="1"/>
</dbReference>
<feature type="transmembrane region" description="Helical" evidence="6">
    <location>
        <begin position="365"/>
        <end position="387"/>
    </location>
</feature>
<dbReference type="InterPro" id="IPR011701">
    <property type="entry name" value="MFS"/>
</dbReference>
<dbReference type="GO" id="GO:0022857">
    <property type="term" value="F:transmembrane transporter activity"/>
    <property type="evidence" value="ECO:0007669"/>
    <property type="project" value="InterPro"/>
</dbReference>
<evidence type="ECO:0000256" key="1">
    <source>
        <dbReference type="ARBA" id="ARBA00004651"/>
    </source>
</evidence>
<evidence type="ECO:0000256" key="6">
    <source>
        <dbReference type="SAM" id="Phobius"/>
    </source>
</evidence>
<dbReference type="Pfam" id="PF07690">
    <property type="entry name" value="MFS_1"/>
    <property type="match status" value="1"/>
</dbReference>
<dbReference type="SUPFAM" id="SSF103473">
    <property type="entry name" value="MFS general substrate transporter"/>
    <property type="match status" value="1"/>
</dbReference>
<feature type="transmembrane region" description="Helical" evidence="6">
    <location>
        <begin position="101"/>
        <end position="120"/>
    </location>
</feature>
<keyword evidence="3 6" id="KW-1133">Transmembrane helix</keyword>
<feature type="compositionally biased region" description="Low complexity" evidence="5">
    <location>
        <begin position="216"/>
        <end position="232"/>
    </location>
</feature>
<evidence type="ECO:0000256" key="3">
    <source>
        <dbReference type="ARBA" id="ARBA00022989"/>
    </source>
</evidence>
<feature type="domain" description="Major facilitator superfamily (MFS) profile" evidence="7">
    <location>
        <begin position="36"/>
        <end position="487"/>
    </location>
</feature>
<dbReference type="PRINTS" id="PR01036">
    <property type="entry name" value="TCRTETB"/>
</dbReference>
<evidence type="ECO:0000259" key="7">
    <source>
        <dbReference type="PROSITE" id="PS50850"/>
    </source>
</evidence>
<feature type="transmembrane region" description="Helical" evidence="6">
    <location>
        <begin position="271"/>
        <end position="291"/>
    </location>
</feature>
<dbReference type="EMBL" id="JADOUA010000001">
    <property type="protein sequence ID" value="MBG6092448.1"/>
    <property type="molecule type" value="Genomic_DNA"/>
</dbReference>
<protein>
    <submittedName>
        <fullName evidence="8">MFS family permease</fullName>
    </submittedName>
</protein>
<feature type="transmembrane region" description="Helical" evidence="6">
    <location>
        <begin position="38"/>
        <end position="62"/>
    </location>
</feature>
<feature type="region of interest" description="Disordered" evidence="5">
    <location>
        <begin position="1"/>
        <end position="23"/>
    </location>
</feature>
<evidence type="ECO:0000313" key="8">
    <source>
        <dbReference type="EMBL" id="MBG6092448.1"/>
    </source>
</evidence>
<dbReference type="PANTHER" id="PTHR23501:SF154">
    <property type="entry name" value="MULTIDRUG-EFFLUX TRANSPORTER RV1634-RELATED"/>
    <property type="match status" value="1"/>
</dbReference>
<feature type="transmembrane region" description="Helical" evidence="6">
    <location>
        <begin position="311"/>
        <end position="330"/>
    </location>
</feature>
<evidence type="ECO:0000256" key="5">
    <source>
        <dbReference type="SAM" id="MobiDB-lite"/>
    </source>
</evidence>
<feature type="compositionally biased region" description="Low complexity" evidence="5">
    <location>
        <begin position="1"/>
        <end position="11"/>
    </location>
</feature>
<feature type="transmembrane region" description="Helical" evidence="6">
    <location>
        <begin position="435"/>
        <end position="453"/>
    </location>
</feature>
<feature type="transmembrane region" description="Helical" evidence="6">
    <location>
        <begin position="159"/>
        <end position="181"/>
    </location>
</feature>
<dbReference type="RefSeq" id="WP_197014632.1">
    <property type="nucleotide sequence ID" value="NZ_BAABES010000012.1"/>
</dbReference>
<dbReference type="PROSITE" id="PS50850">
    <property type="entry name" value="MFS"/>
    <property type="match status" value="1"/>
</dbReference>
<dbReference type="AlphaFoldDB" id="A0A931GLU6"/>
<feature type="transmembrane region" description="Helical" evidence="6">
    <location>
        <begin position="336"/>
        <end position="353"/>
    </location>
</feature>
<organism evidence="8 9">
    <name type="scientific">Actinomadura viridis</name>
    <dbReference type="NCBI Taxonomy" id="58110"/>
    <lineage>
        <taxon>Bacteria</taxon>
        <taxon>Bacillati</taxon>
        <taxon>Actinomycetota</taxon>
        <taxon>Actinomycetes</taxon>
        <taxon>Streptosporangiales</taxon>
        <taxon>Thermomonosporaceae</taxon>
        <taxon>Actinomadura</taxon>
    </lineage>
</organism>
<gene>
    <name evidence="8" type="ORF">IW256_006561</name>
</gene>
<feature type="transmembrane region" description="Helical" evidence="6">
    <location>
        <begin position="459"/>
        <end position="480"/>
    </location>
</feature>
<feature type="transmembrane region" description="Helical" evidence="6">
    <location>
        <begin position="126"/>
        <end position="147"/>
    </location>
</feature>
<sequence length="508" mass="51081">MPTSPGSLLPSDDPPDHAGRPAAGQAGVLGGPYRAATLGIVLVVTLLAFESMAIGTVMPVIARDLDGLALYAWGFSATLIAGLPANVLAGGWVDRSGPARPLLTGLATFVAGLVVAGAAPDMWTFVAGRAVQGVGTGVALVATYVLIARVYPERLHPRVFAALSAAWVLPSLIGPAVGGVVSEHLGWRWVFLGLIPLVVPPVLMLLPALRGLRRAPSPATGSGTDSADPGSDPGSGSGSGTSRGARRHLAAIVVAIGAAVLLYGLDHPGWGLVPLAAAGLAGLAAGLPRLLPAGTLRMRRGLPSVVLIRGLLSGSFFGMDVFIPLALISLHGFSPTQAGVVLTVASLGWSAASQVQGRARRSGVFYVRLGAALVTLGIALTALALQVTGWAAAPAWIIGGAGMGFAFGSLSVLLLEFSPEEEQGANSSSLQIADMLGSSLVVGGAGALVTAFGTGRLALGLGLAGSLLAAIAAVGLIAALRLDAGTPRRRGGRPWFPVRGVRPREGSA</sequence>
<evidence type="ECO:0000313" key="9">
    <source>
        <dbReference type="Proteomes" id="UP000614047"/>
    </source>
</evidence>
<accession>A0A931GLU6</accession>
<feature type="transmembrane region" description="Helical" evidence="6">
    <location>
        <begin position="68"/>
        <end position="89"/>
    </location>
</feature>
<dbReference type="PANTHER" id="PTHR23501">
    <property type="entry name" value="MAJOR FACILITATOR SUPERFAMILY"/>
    <property type="match status" value="1"/>
</dbReference>
<keyword evidence="4 6" id="KW-0472">Membrane</keyword>
<evidence type="ECO:0000256" key="2">
    <source>
        <dbReference type="ARBA" id="ARBA00022692"/>
    </source>
</evidence>
<dbReference type="GO" id="GO:0005886">
    <property type="term" value="C:plasma membrane"/>
    <property type="evidence" value="ECO:0007669"/>
    <property type="project" value="UniProtKB-SubCell"/>
</dbReference>
<comment type="caution">
    <text evidence="8">The sequence shown here is derived from an EMBL/GenBank/DDBJ whole genome shotgun (WGS) entry which is preliminary data.</text>
</comment>
<evidence type="ECO:0000256" key="4">
    <source>
        <dbReference type="ARBA" id="ARBA00023136"/>
    </source>
</evidence>
<comment type="subcellular location">
    <subcellularLocation>
        <location evidence="1">Cell membrane</location>
        <topology evidence="1">Multi-pass membrane protein</topology>
    </subcellularLocation>
</comment>
<dbReference type="InterPro" id="IPR020846">
    <property type="entry name" value="MFS_dom"/>
</dbReference>
<name>A0A931GLU6_9ACTN</name>
<reference evidence="8" key="1">
    <citation type="submission" date="2020-11" db="EMBL/GenBank/DDBJ databases">
        <title>Sequencing the genomes of 1000 actinobacteria strains.</title>
        <authorList>
            <person name="Klenk H.-P."/>
        </authorList>
    </citation>
    <scope>NUCLEOTIDE SEQUENCE</scope>
    <source>
        <strain evidence="8">DSM 43175</strain>
    </source>
</reference>
<keyword evidence="9" id="KW-1185">Reference proteome</keyword>
<dbReference type="Proteomes" id="UP000614047">
    <property type="component" value="Unassembled WGS sequence"/>
</dbReference>
<feature type="transmembrane region" description="Helical" evidence="6">
    <location>
        <begin position="393"/>
        <end position="415"/>
    </location>
</feature>
<proteinExistence type="predicted"/>
<feature type="transmembrane region" description="Helical" evidence="6">
    <location>
        <begin position="249"/>
        <end position="265"/>
    </location>
</feature>
<feature type="region of interest" description="Disordered" evidence="5">
    <location>
        <begin position="216"/>
        <end position="243"/>
    </location>
</feature>
<feature type="transmembrane region" description="Helical" evidence="6">
    <location>
        <begin position="187"/>
        <end position="206"/>
    </location>
</feature>
<keyword evidence="2 6" id="KW-0812">Transmembrane</keyword>